<comment type="pathway">
    <text evidence="1">Carbohydrate degradation; 2-deoxy-D-ribose 1-phosphate degradation; D-glyceraldehyde 3-phosphate and acetaldehyde from 2-deoxy-alpha-D-ribose 1-phosphate: step 2/2.</text>
</comment>
<keyword evidence="4" id="KW-0456">Lyase</keyword>
<evidence type="ECO:0000256" key="7">
    <source>
        <dbReference type="ARBA" id="ARBA00032755"/>
    </source>
</evidence>
<dbReference type="EMBL" id="LR008711">
    <property type="protein sequence ID" value="SVE78330.1"/>
    <property type="molecule type" value="mRNA"/>
</dbReference>
<dbReference type="CDD" id="cd00959">
    <property type="entry name" value="DeoC"/>
    <property type="match status" value="1"/>
</dbReference>
<dbReference type="GO" id="GO:0004139">
    <property type="term" value="F:deoxyribose-phosphate aldolase activity"/>
    <property type="evidence" value="ECO:0007669"/>
    <property type="project" value="UniProtKB-EC"/>
</dbReference>
<dbReference type="Gene3D" id="3.20.20.70">
    <property type="entry name" value="Aldolase class I"/>
    <property type="match status" value="1"/>
</dbReference>
<dbReference type="InterPro" id="IPR011343">
    <property type="entry name" value="DeoC"/>
</dbReference>
<protein>
    <recommendedName>
        <fullName evidence="3">deoxyribose-phosphate aldolase</fullName>
        <ecNumber evidence="3">4.1.2.4</ecNumber>
    </recommendedName>
    <alternativeName>
        <fullName evidence="7">2-deoxy-D-ribose 5-phosphate aldolase</fullName>
    </alternativeName>
    <alternativeName>
        <fullName evidence="6">Phosphodeoxyriboaldolase</fullName>
    </alternativeName>
</protein>
<gene>
    <name evidence="10" type="primary">EOG090X08W6</name>
</gene>
<evidence type="ECO:0000256" key="9">
    <source>
        <dbReference type="SAM" id="MobiDB-lite"/>
    </source>
</evidence>
<dbReference type="EMBL" id="LR008083">
    <property type="protein sequence ID" value="SVE77702.1"/>
    <property type="molecule type" value="mRNA"/>
</dbReference>
<keyword evidence="5" id="KW-0704">Schiff base</keyword>
<evidence type="ECO:0000313" key="12">
    <source>
        <dbReference type="EMBL" id="SVE78330.1"/>
    </source>
</evidence>
<comment type="similarity">
    <text evidence="2">Belongs to the DeoC/FbaB aldolase family. DeoC type 2 subfamily.</text>
</comment>
<evidence type="ECO:0000256" key="8">
    <source>
        <dbReference type="ARBA" id="ARBA00048791"/>
    </source>
</evidence>
<evidence type="ECO:0000256" key="4">
    <source>
        <dbReference type="ARBA" id="ARBA00023239"/>
    </source>
</evidence>
<organism evidence="10">
    <name type="scientific">Daphnia lumholtzi</name>
    <dbReference type="NCBI Taxonomy" id="42856"/>
    <lineage>
        <taxon>Eukaryota</taxon>
        <taxon>Metazoa</taxon>
        <taxon>Ecdysozoa</taxon>
        <taxon>Arthropoda</taxon>
        <taxon>Crustacea</taxon>
        <taxon>Branchiopoda</taxon>
        <taxon>Diplostraca</taxon>
        <taxon>Cladocera</taxon>
        <taxon>Anomopoda</taxon>
        <taxon>Daphniidae</taxon>
        <taxon>Daphnia</taxon>
    </lineage>
</organism>
<dbReference type="AlphaFoldDB" id="A0A4Y7MBK0"/>
<dbReference type="GO" id="GO:0046386">
    <property type="term" value="P:deoxyribose phosphate catabolic process"/>
    <property type="evidence" value="ECO:0007669"/>
    <property type="project" value="UniProtKB-UniPathway"/>
</dbReference>
<dbReference type="UniPathway" id="UPA00002">
    <property type="reaction ID" value="UER00468"/>
</dbReference>
<dbReference type="GO" id="GO:0016052">
    <property type="term" value="P:carbohydrate catabolic process"/>
    <property type="evidence" value="ECO:0007669"/>
    <property type="project" value="TreeGrafter"/>
</dbReference>
<dbReference type="FunFam" id="3.20.20.70:FF:000106">
    <property type="entry name" value="Deoxyribose-phosphate aldolase"/>
    <property type="match status" value="1"/>
</dbReference>
<feature type="region of interest" description="Disordered" evidence="9">
    <location>
        <begin position="1"/>
        <end position="78"/>
    </location>
</feature>
<feature type="compositionally biased region" description="Basic residues" evidence="9">
    <location>
        <begin position="1"/>
        <end position="11"/>
    </location>
</feature>
<dbReference type="GO" id="GO:0009264">
    <property type="term" value="P:deoxyribonucleotide catabolic process"/>
    <property type="evidence" value="ECO:0007669"/>
    <property type="project" value="InterPro"/>
</dbReference>
<dbReference type="SUPFAM" id="SSF51569">
    <property type="entry name" value="Aldolase"/>
    <property type="match status" value="1"/>
</dbReference>
<sequence length="403" mass="44582">MKDKTVKKKNDKRPNTSNQGDEATDENAPRPRKNPSKVKTAEKTVKPNREDMAKENITKEKEKIMQPDEKRRTDGKKEKGKILKAVVRTNQKSTRNLGWVNRSCVNDQAVKNRIQDLLSSRLIHADQQVEWLARSIQCIDLTTLAGDDCPSNVARLCSKAAHPLGDNLTKALQIKHGLLTTGAVCVYPARVADACLGLERLGADIPVASVATGFPTGQTSLKIRLEEIEFAVANGAKEIDIVINRELALSQNWEELYNELVEMRKVCGESHMKSILAVGELCNLTNIYKASLVAMMAGSDFIKTSTGKETVNATLPIGLVMCRAIRAYNRKTGFKVGFKPAGGIRTSKDVLQWMTLMKEELGNDYLTPELFRIGASALLNDIERNLANYATGGYFMAEEMPMA</sequence>
<dbReference type="InterPro" id="IPR013785">
    <property type="entry name" value="Aldolase_TIM"/>
</dbReference>
<name>A0A4Y7MBK0_9CRUS</name>
<dbReference type="EMBL" id="LR007480">
    <property type="protein sequence ID" value="SVE77099.1"/>
    <property type="molecule type" value="mRNA"/>
</dbReference>
<dbReference type="PANTHER" id="PTHR10889">
    <property type="entry name" value="DEOXYRIBOSE-PHOSPHATE ALDOLASE"/>
    <property type="match status" value="1"/>
</dbReference>
<dbReference type="EC" id="4.1.2.4" evidence="3"/>
<comment type="catalytic activity">
    <reaction evidence="8">
        <text>2-deoxy-D-ribose 5-phosphate = D-glyceraldehyde 3-phosphate + acetaldehyde</text>
        <dbReference type="Rhea" id="RHEA:12821"/>
        <dbReference type="ChEBI" id="CHEBI:15343"/>
        <dbReference type="ChEBI" id="CHEBI:59776"/>
        <dbReference type="ChEBI" id="CHEBI:62877"/>
        <dbReference type="EC" id="4.1.2.4"/>
    </reaction>
</comment>
<dbReference type="NCBIfam" id="TIGR00126">
    <property type="entry name" value="deoC"/>
    <property type="match status" value="1"/>
</dbReference>
<accession>A0A4Y7MBK0</accession>
<evidence type="ECO:0000256" key="5">
    <source>
        <dbReference type="ARBA" id="ARBA00023270"/>
    </source>
</evidence>
<dbReference type="Pfam" id="PF01791">
    <property type="entry name" value="DeoC"/>
    <property type="match status" value="1"/>
</dbReference>
<feature type="compositionally biased region" description="Basic and acidic residues" evidence="9">
    <location>
        <begin position="39"/>
        <end position="78"/>
    </location>
</feature>
<dbReference type="PANTHER" id="PTHR10889:SF3">
    <property type="entry name" value="DEOXYRIBOSE-PHOSPHATE ALDOLASE"/>
    <property type="match status" value="1"/>
</dbReference>
<evidence type="ECO:0000313" key="10">
    <source>
        <dbReference type="EMBL" id="SVE77099.1"/>
    </source>
</evidence>
<reference evidence="10" key="1">
    <citation type="submission" date="2018-08" db="EMBL/GenBank/DDBJ databases">
        <authorList>
            <person name="Cornetti L."/>
        </authorList>
    </citation>
    <scope>NUCLEOTIDE SEQUENCE</scope>
    <source>
        <strain evidence="11">IN-PA-1</strain>
        <strain evidence="10">US-AR</strain>
        <strain evidence="12">US-MO</strain>
    </source>
</reference>
<dbReference type="SMART" id="SM01133">
    <property type="entry name" value="DeoC"/>
    <property type="match status" value="1"/>
</dbReference>
<evidence type="ECO:0000256" key="6">
    <source>
        <dbReference type="ARBA" id="ARBA00031814"/>
    </source>
</evidence>
<evidence type="ECO:0000256" key="3">
    <source>
        <dbReference type="ARBA" id="ARBA00012515"/>
    </source>
</evidence>
<proteinExistence type="evidence at transcript level"/>
<evidence type="ECO:0000313" key="11">
    <source>
        <dbReference type="EMBL" id="SVE77702.1"/>
    </source>
</evidence>
<dbReference type="GO" id="GO:0005737">
    <property type="term" value="C:cytoplasm"/>
    <property type="evidence" value="ECO:0007669"/>
    <property type="project" value="InterPro"/>
</dbReference>
<dbReference type="InterPro" id="IPR002915">
    <property type="entry name" value="DeoC/FbaB/LacD_aldolase"/>
</dbReference>
<evidence type="ECO:0000256" key="2">
    <source>
        <dbReference type="ARBA" id="ARBA00009473"/>
    </source>
</evidence>
<evidence type="ECO:0000256" key="1">
    <source>
        <dbReference type="ARBA" id="ARBA00004816"/>
    </source>
</evidence>